<comment type="similarity">
    <text evidence="5">Belongs to the DarP family.</text>
</comment>
<dbReference type="AlphaFoldDB" id="A0A291P5J7"/>
<comment type="subcellular location">
    <subcellularLocation>
        <location evidence="5">Cytoplasm</location>
    </subcellularLocation>
    <text evidence="5">Associates with late stage pre-50S ribosomal subunits.</text>
</comment>
<dbReference type="EMBL" id="CP021435">
    <property type="protein sequence ID" value="ATJ82151.1"/>
    <property type="molecule type" value="Genomic_DNA"/>
</dbReference>
<dbReference type="SUPFAM" id="SSF158710">
    <property type="entry name" value="PSPTO4464-like"/>
    <property type="match status" value="1"/>
</dbReference>
<dbReference type="GO" id="GO:1902626">
    <property type="term" value="P:assembly of large subunit precursor of preribosome"/>
    <property type="evidence" value="ECO:0007669"/>
    <property type="project" value="UniProtKB-UniRule"/>
</dbReference>
<keyword evidence="2 5" id="KW-0690">Ribosome biogenesis</keyword>
<evidence type="ECO:0000256" key="3">
    <source>
        <dbReference type="ARBA" id="ARBA00022730"/>
    </source>
</evidence>
<proteinExistence type="inferred from homology"/>
<keyword evidence="8" id="KW-1185">Reference proteome</keyword>
<evidence type="ECO:0000256" key="6">
    <source>
        <dbReference type="SAM" id="MobiDB-lite"/>
    </source>
</evidence>
<dbReference type="InterPro" id="IPR006839">
    <property type="entry name" value="DarP"/>
</dbReference>
<protein>
    <recommendedName>
        <fullName evidence="5">Dual-action ribosomal maturation protein DarP</fullName>
    </recommendedName>
    <alternativeName>
        <fullName evidence="5">Large ribosomal subunit assembly factor DarP</fullName>
    </alternativeName>
</protein>
<keyword evidence="1 5" id="KW-0963">Cytoplasm</keyword>
<dbReference type="PIRSF" id="PIRSF016183">
    <property type="entry name" value="UCP016183"/>
    <property type="match status" value="1"/>
</dbReference>
<accession>A0A291P5J7</accession>
<dbReference type="HAMAP" id="MF_00765">
    <property type="entry name" value="DarP"/>
    <property type="match status" value="1"/>
</dbReference>
<dbReference type="GO" id="GO:0019843">
    <property type="term" value="F:rRNA binding"/>
    <property type="evidence" value="ECO:0007669"/>
    <property type="project" value="UniProtKB-UniRule"/>
</dbReference>
<gene>
    <name evidence="7" type="primary">yjgA</name>
    <name evidence="5" type="synonym">darP</name>
    <name evidence="7" type="ORF">BEI_1164</name>
</gene>
<keyword evidence="4 5" id="KW-0694">RNA-binding</keyword>
<comment type="function">
    <text evidence="5">Member of a network of 50S ribosomal subunit biogenesis factors which assembles along the 30S-50S interface, preventing incorrect 23S rRNA structures from forming. Promotes peptidyl transferase center (PTC) maturation.</text>
</comment>
<evidence type="ECO:0000256" key="5">
    <source>
        <dbReference type="HAMAP-Rule" id="MF_00765"/>
    </source>
</evidence>
<dbReference type="PANTHER" id="PTHR38101">
    <property type="entry name" value="UPF0307 PROTEIN YJGA"/>
    <property type="match status" value="1"/>
</dbReference>
<name>A0A291P5J7_9GAMM</name>
<dbReference type="Pfam" id="PF04751">
    <property type="entry name" value="DarP"/>
    <property type="match status" value="1"/>
</dbReference>
<evidence type="ECO:0000313" key="7">
    <source>
        <dbReference type="EMBL" id="ATJ82151.1"/>
    </source>
</evidence>
<dbReference type="InterPro" id="IPR023153">
    <property type="entry name" value="DarP_sf"/>
</dbReference>
<feature type="region of interest" description="Disordered" evidence="6">
    <location>
        <begin position="1"/>
        <end position="48"/>
    </location>
</feature>
<keyword evidence="3 5" id="KW-0699">rRNA-binding</keyword>
<sequence length="195" mass="22652">MHNTLSIGQPAATDWYTGPIPTTDGRGMTQDDFPSADERPSKSQRKREMHALQALGERLIAMNEAERARFPLSDDLLAAIAETDRIRAREARRRHMQYVGKLMRREDLEGIQAVFDELDQEKLRRDHAFHRLEQWRDRLIEQGDDAVAPFIAEFPDVDRQALRQLIRNARRERDQGKPPTNARRLFKLIRDTAGL</sequence>
<dbReference type="GO" id="GO:0005829">
    <property type="term" value="C:cytosol"/>
    <property type="evidence" value="ECO:0007669"/>
    <property type="project" value="TreeGrafter"/>
</dbReference>
<evidence type="ECO:0000313" key="8">
    <source>
        <dbReference type="Proteomes" id="UP000219993"/>
    </source>
</evidence>
<dbReference type="NCBIfam" id="NF003593">
    <property type="entry name" value="PRK05255.1-1"/>
    <property type="match status" value="1"/>
</dbReference>
<dbReference type="GO" id="GO:0043022">
    <property type="term" value="F:ribosome binding"/>
    <property type="evidence" value="ECO:0007669"/>
    <property type="project" value="UniProtKB-UniRule"/>
</dbReference>
<dbReference type="PANTHER" id="PTHR38101:SF1">
    <property type="entry name" value="UPF0307 PROTEIN YJGA"/>
    <property type="match status" value="1"/>
</dbReference>
<dbReference type="CDD" id="cd16331">
    <property type="entry name" value="YjgA-like"/>
    <property type="match status" value="1"/>
</dbReference>
<evidence type="ECO:0000256" key="4">
    <source>
        <dbReference type="ARBA" id="ARBA00022884"/>
    </source>
</evidence>
<dbReference type="Gene3D" id="1.10.60.30">
    <property type="entry name" value="PSPTO4464-like domains"/>
    <property type="match status" value="2"/>
</dbReference>
<dbReference type="KEGG" id="hbe:BEI_1164"/>
<evidence type="ECO:0000256" key="2">
    <source>
        <dbReference type="ARBA" id="ARBA00022517"/>
    </source>
</evidence>
<evidence type="ECO:0000256" key="1">
    <source>
        <dbReference type="ARBA" id="ARBA00022490"/>
    </source>
</evidence>
<organism evidence="7 8">
    <name type="scientific">Halomonas beimenensis</name>
    <dbReference type="NCBI Taxonomy" id="475662"/>
    <lineage>
        <taxon>Bacteria</taxon>
        <taxon>Pseudomonadati</taxon>
        <taxon>Pseudomonadota</taxon>
        <taxon>Gammaproteobacteria</taxon>
        <taxon>Oceanospirillales</taxon>
        <taxon>Halomonadaceae</taxon>
        <taxon>Halomonas</taxon>
    </lineage>
</organism>
<dbReference type="Proteomes" id="UP000219993">
    <property type="component" value="Chromosome"/>
</dbReference>
<reference evidence="7 8" key="1">
    <citation type="journal article" date="2017" name="Sci. Rep.">
        <title>Revealing the Saline Adaptation Strategies of the Halophilic Bacterium Halomonas beimenensis through High-throughput Omics and Transposon Mutagenesis Approaches.</title>
        <authorList>
            <person name="Chen Y.H."/>
            <person name="Lin S.S."/>
            <person name="Shyu Y.T."/>
        </authorList>
    </citation>
    <scope>NUCLEOTIDE SEQUENCE [LARGE SCALE GENOMIC DNA]</scope>
    <source>
        <strain evidence="7 8">NTU-111</strain>
    </source>
</reference>